<dbReference type="InterPro" id="IPR029865">
    <property type="entry name" value="KIAA0319-like"/>
</dbReference>
<dbReference type="GO" id="GO:0005886">
    <property type="term" value="C:plasma membrane"/>
    <property type="evidence" value="ECO:0007669"/>
    <property type="project" value="UniProtKB-SubCell"/>
</dbReference>
<protein>
    <submittedName>
        <fullName evidence="11">Dyslexia-associated protein KIAA0319-like protein</fullName>
    </submittedName>
</protein>
<sequence length="1418" mass="152096">MAYTNISNNIYFESWQTSIRKYMKVSNVFKVKDKFTITKQLNCKRNNMIVLNKFLVNVFLICFFLCIANCQNINHSTGLPTNTINDIVADKTTDSSDNVSTVEHSNNLAASVTSNITDNISSTTQSANENSISLHAKMNSKLQNAEAPGIKSSNTGSEMSKKISGYKLPASTCPNVAHPIEVYQESQLSPLTTSVQLNVLGDSPNIGDCAMKCCQQPTCHVAIYSHQQCVGVTCSTMQQCQPLPTNDSSIQAAVIIVVRPPAHDANLDVSQDSDAAVEDKSNAQEKLAGDDSKQSSKQLKTDELPEQLEALDLLLNPLVDSKKGGTAKLVQDDPSVAKYAMSSSAKDKTYDSSDDTSKNNKEKEDGSSDGTSKSNKEKKEGSSDGTSKNTEEKEEGSLDGTSKSNEEKKKKEGSQSTVLNVDGRSSLDMKNVYQPVPCELNMPSICSGNEACISYAGGRRRDGICRCVEGYVRNNRTGMCDQLSATDAGVTTTETTTTSSSSSSTSSKTLTVAPSVGETAGVREESSNNTTTLGSNYATGDINSTSIKVSPSTTTTTMISTTAAPNVPYVPKILSVSVNNKTIPLPDGRNTYDQTVMLSAYVLGECPTCNYEWKVIQQPVTRGKASTSMSEPHSQSITLTRPVEGTYLFSVKVTKPSNNSVDTNDNINQPLAVGSTIANLTIFRPAQRNKPPLVSIVPVKQTVTLPISNVILDGSGSVDDVTDSSKLEFKWEIVTRPLGYILDKDTGPTLKLQNLLPGNYTIMLCVTDEGGLEGNATAAVEVIQEKDYPPSANAGGDQIVYLPQTETIVNGTASTDDHGITEWEWTKGPDDDGLAVDMQDTRTPLLKLAGLEEGHYQFVLKVMDVSGASDTSKANVYVHPPNVAELEANAGPDIFLTLPVVSTALDGTKSTGVAPFTKTNWTQISGPNTANLIPSTDPLLVNVTGLTRGVYIFQLHLQSKDGTKTTKDEVYVSVKQDKNKQPKANGGGDFTVYLPVSMVQVNGTASYDDVGIVRWRWERLPISLAAGHVLGQSASSPVLLLTGLVTGEYQWKLTVWDDQGSYDSDTVSLFVKPGSHQRDHVAVVLGAGIASVNAAHITSLLQGLKLLIPSTISLQMIEYSGLPYTGESSIILLGHDSARLTGVITPSGSTTINTSLGGASGVAGGSSSSTAGDGGVRGGVGLTSSHARETIVPGVELSAMLQDGVKTAMAGSGRLFDLPILDIHTVICQNNCSGHGECDQVRRECVCHSWWMESFVRRHFRDNTPNCDWSVVYVFVSSMLAATVSVTVLWLCITVLLRRRRRAAPKRRTQGGGGGVCRSGGMGLWSLSWLWCGGKEAAATSTSGHRRRAANGSRYTLLEDDIMKLRARSSLLDSCSDSGSDNEVLFDTRSSSSSSKRHKMQDKHKNGHVKVPISRLRA</sequence>
<evidence type="ECO:0000256" key="9">
    <source>
        <dbReference type="SAM" id="Phobius"/>
    </source>
</evidence>
<dbReference type="Pfam" id="PF22352">
    <property type="entry name" value="K319L-like_PKD"/>
    <property type="match status" value="5"/>
</dbReference>
<feature type="transmembrane region" description="Helical" evidence="9">
    <location>
        <begin position="54"/>
        <end position="74"/>
    </location>
</feature>
<feature type="compositionally biased region" description="Basic and acidic residues" evidence="8">
    <location>
        <begin position="345"/>
        <end position="366"/>
    </location>
</feature>
<keyword evidence="2" id="KW-1003">Cell membrane</keyword>
<keyword evidence="3 9" id="KW-0812">Transmembrane</keyword>
<evidence type="ECO:0000256" key="7">
    <source>
        <dbReference type="ARBA" id="ARBA00023180"/>
    </source>
</evidence>
<feature type="region of interest" description="Disordered" evidence="8">
    <location>
        <begin position="1373"/>
        <end position="1418"/>
    </location>
</feature>
<keyword evidence="6 9" id="KW-0472">Membrane</keyword>
<feature type="domain" description="PKD/Chitinase" evidence="10">
    <location>
        <begin position="795"/>
        <end position="881"/>
    </location>
</feature>
<evidence type="ECO:0000256" key="2">
    <source>
        <dbReference type="ARBA" id="ARBA00022475"/>
    </source>
</evidence>
<evidence type="ECO:0000259" key="10">
    <source>
        <dbReference type="SMART" id="SM00089"/>
    </source>
</evidence>
<dbReference type="Gene3D" id="2.60.40.10">
    <property type="entry name" value="Immunoglobulins"/>
    <property type="match status" value="5"/>
</dbReference>
<feature type="domain" description="PKD/Chitinase" evidence="10">
    <location>
        <begin position="694"/>
        <end position="785"/>
    </location>
</feature>
<feature type="compositionally biased region" description="Basic residues" evidence="8">
    <location>
        <begin position="1395"/>
        <end position="1408"/>
    </location>
</feature>
<evidence type="ECO:0000256" key="8">
    <source>
        <dbReference type="SAM" id="MobiDB-lite"/>
    </source>
</evidence>
<dbReference type="EMBL" id="IACT01006359">
    <property type="protein sequence ID" value="LAC25493.1"/>
    <property type="molecule type" value="mRNA"/>
</dbReference>
<dbReference type="PANTHER" id="PTHR46182">
    <property type="entry name" value="FI19480P1"/>
    <property type="match status" value="1"/>
</dbReference>
<dbReference type="SUPFAM" id="SSF49299">
    <property type="entry name" value="PKD domain"/>
    <property type="match status" value="2"/>
</dbReference>
<feature type="region of interest" description="Disordered" evidence="8">
    <location>
        <begin position="265"/>
        <end position="299"/>
    </location>
</feature>
<accession>A0A6A7G6D6</accession>
<dbReference type="SMART" id="SM00089">
    <property type="entry name" value="PKD"/>
    <property type="match status" value="3"/>
</dbReference>
<feature type="compositionally biased region" description="Basic and acidic residues" evidence="8">
    <location>
        <begin position="404"/>
        <end position="413"/>
    </location>
</feature>
<feature type="region of interest" description="Disordered" evidence="8">
    <location>
        <begin position="338"/>
        <end position="423"/>
    </location>
</feature>
<feature type="compositionally biased region" description="Low complexity" evidence="8">
    <location>
        <begin position="491"/>
        <end position="511"/>
    </location>
</feature>
<dbReference type="Pfam" id="PF23597">
    <property type="entry name" value="KIAA0319_N"/>
    <property type="match status" value="1"/>
</dbReference>
<organism evidence="11">
    <name type="scientific">Hirondellea gigas</name>
    <dbReference type="NCBI Taxonomy" id="1518452"/>
    <lineage>
        <taxon>Eukaryota</taxon>
        <taxon>Metazoa</taxon>
        <taxon>Ecdysozoa</taxon>
        <taxon>Arthropoda</taxon>
        <taxon>Crustacea</taxon>
        <taxon>Multicrustacea</taxon>
        <taxon>Malacostraca</taxon>
        <taxon>Eumalacostraca</taxon>
        <taxon>Peracarida</taxon>
        <taxon>Amphipoda</taxon>
        <taxon>Amphilochidea</taxon>
        <taxon>Lysianassida</taxon>
        <taxon>Lysianassidira</taxon>
        <taxon>Lysianassoidea</taxon>
        <taxon>Lysianassidae</taxon>
        <taxon>Hirondellea</taxon>
    </lineage>
</organism>
<feature type="domain" description="PKD/Chitinase" evidence="10">
    <location>
        <begin position="987"/>
        <end position="1074"/>
    </location>
</feature>
<evidence type="ECO:0000256" key="1">
    <source>
        <dbReference type="ARBA" id="ARBA00004236"/>
    </source>
</evidence>
<reference evidence="11" key="1">
    <citation type="submission" date="2017-11" db="EMBL/GenBank/DDBJ databases">
        <title>The sensing device of the deep-sea amphipod.</title>
        <authorList>
            <person name="Kobayashi H."/>
            <person name="Nagahama T."/>
            <person name="Arai W."/>
            <person name="Sasagawa Y."/>
            <person name="Umeda M."/>
            <person name="Hayashi T."/>
            <person name="Nikaido I."/>
            <person name="Watanabe H."/>
            <person name="Oguri K."/>
            <person name="Kitazato H."/>
            <person name="Fujioka K."/>
            <person name="Kido Y."/>
            <person name="Takami H."/>
        </authorList>
    </citation>
    <scope>NUCLEOTIDE SEQUENCE</scope>
    <source>
        <tissue evidence="11">Whole body</tissue>
    </source>
</reference>
<feature type="transmembrane region" description="Helical" evidence="9">
    <location>
        <begin position="1271"/>
        <end position="1297"/>
    </location>
</feature>
<evidence type="ECO:0000256" key="4">
    <source>
        <dbReference type="ARBA" id="ARBA00022737"/>
    </source>
</evidence>
<comment type="subcellular location">
    <subcellularLocation>
        <location evidence="1">Cell membrane</location>
    </subcellularLocation>
</comment>
<dbReference type="PANTHER" id="PTHR46182:SF2">
    <property type="entry name" value="FI19480P1"/>
    <property type="match status" value="1"/>
</dbReference>
<proteinExistence type="evidence at transcript level"/>
<keyword evidence="5 9" id="KW-1133">Transmembrane helix</keyword>
<feature type="compositionally biased region" description="Polar residues" evidence="8">
    <location>
        <begin position="527"/>
        <end position="537"/>
    </location>
</feature>
<dbReference type="GO" id="GO:0031410">
    <property type="term" value="C:cytoplasmic vesicle"/>
    <property type="evidence" value="ECO:0007669"/>
    <property type="project" value="TreeGrafter"/>
</dbReference>
<evidence type="ECO:0000256" key="3">
    <source>
        <dbReference type="ARBA" id="ARBA00022692"/>
    </source>
</evidence>
<feature type="compositionally biased region" description="Basic and acidic residues" evidence="8">
    <location>
        <begin position="277"/>
        <end position="299"/>
    </location>
</feature>
<keyword evidence="7" id="KW-0325">Glycoprotein</keyword>
<name>A0A6A7G6D6_9CRUS</name>
<evidence type="ECO:0000256" key="6">
    <source>
        <dbReference type="ARBA" id="ARBA00023136"/>
    </source>
</evidence>
<feature type="region of interest" description="Disordered" evidence="8">
    <location>
        <begin position="488"/>
        <end position="537"/>
    </location>
</feature>
<dbReference type="InterPro" id="IPR035986">
    <property type="entry name" value="PKD_dom_sf"/>
</dbReference>
<dbReference type="GO" id="GO:0001764">
    <property type="term" value="P:neuron migration"/>
    <property type="evidence" value="ECO:0007669"/>
    <property type="project" value="TreeGrafter"/>
</dbReference>
<keyword evidence="4" id="KW-0677">Repeat</keyword>
<evidence type="ECO:0000313" key="11">
    <source>
        <dbReference type="EMBL" id="LAC25493.1"/>
    </source>
</evidence>
<dbReference type="InterPro" id="IPR022409">
    <property type="entry name" value="PKD/Chitinase_dom"/>
</dbReference>
<dbReference type="InterPro" id="IPR013980">
    <property type="entry name" value="MANSC_dom"/>
</dbReference>
<evidence type="ECO:0000256" key="5">
    <source>
        <dbReference type="ARBA" id="ARBA00022989"/>
    </source>
</evidence>
<dbReference type="FunFam" id="2.60.40.10:FF:000061">
    <property type="entry name" value="Dyslexia-associated protein KIAA0319 homolog"/>
    <property type="match status" value="2"/>
</dbReference>
<dbReference type="InterPro" id="IPR013783">
    <property type="entry name" value="Ig-like_fold"/>
</dbReference>